<keyword evidence="1" id="KW-0812">Transmembrane</keyword>
<keyword evidence="1" id="KW-0472">Membrane</keyword>
<gene>
    <name evidence="2" type="ORF">GCM10009601_63060</name>
</gene>
<keyword evidence="3" id="KW-1185">Reference proteome</keyword>
<name>A0ABP4K0M3_9ACTN</name>
<evidence type="ECO:0000256" key="1">
    <source>
        <dbReference type="SAM" id="Phobius"/>
    </source>
</evidence>
<sequence length="79" mass="8386">MDVVVWALQILFVVISLGFCVAGVLVLLGKRVMGVPRFYSGTATTVVGRFIRNGRVLGAVWVGIGLFGLLMGATSMTAR</sequence>
<evidence type="ECO:0000313" key="3">
    <source>
        <dbReference type="Proteomes" id="UP001500973"/>
    </source>
</evidence>
<dbReference type="Proteomes" id="UP001500973">
    <property type="component" value="Unassembled WGS sequence"/>
</dbReference>
<keyword evidence="1" id="KW-1133">Transmembrane helix</keyword>
<proteinExistence type="predicted"/>
<dbReference type="EMBL" id="BAAAIZ010000144">
    <property type="protein sequence ID" value="GAA1436104.1"/>
    <property type="molecule type" value="Genomic_DNA"/>
</dbReference>
<accession>A0ABP4K0M3</accession>
<protein>
    <submittedName>
        <fullName evidence="2">Uncharacterized protein</fullName>
    </submittedName>
</protein>
<organism evidence="2 3">
    <name type="scientific">Streptomyces thermospinosisporus</name>
    <dbReference type="NCBI Taxonomy" id="161482"/>
    <lineage>
        <taxon>Bacteria</taxon>
        <taxon>Bacillati</taxon>
        <taxon>Actinomycetota</taxon>
        <taxon>Actinomycetes</taxon>
        <taxon>Kitasatosporales</taxon>
        <taxon>Streptomycetaceae</taxon>
        <taxon>Streptomyces</taxon>
    </lineage>
</organism>
<feature type="transmembrane region" description="Helical" evidence="1">
    <location>
        <begin position="6"/>
        <end position="28"/>
    </location>
</feature>
<evidence type="ECO:0000313" key="2">
    <source>
        <dbReference type="EMBL" id="GAA1436104.1"/>
    </source>
</evidence>
<reference evidence="3" key="1">
    <citation type="journal article" date="2019" name="Int. J. Syst. Evol. Microbiol.">
        <title>The Global Catalogue of Microorganisms (GCM) 10K type strain sequencing project: providing services to taxonomists for standard genome sequencing and annotation.</title>
        <authorList>
            <consortium name="The Broad Institute Genomics Platform"/>
            <consortium name="The Broad Institute Genome Sequencing Center for Infectious Disease"/>
            <person name="Wu L."/>
            <person name="Ma J."/>
        </authorList>
    </citation>
    <scope>NUCLEOTIDE SEQUENCE [LARGE SCALE GENOMIC DNA]</scope>
    <source>
        <strain evidence="3">JCM 11756</strain>
    </source>
</reference>
<feature type="transmembrane region" description="Helical" evidence="1">
    <location>
        <begin position="56"/>
        <end position="78"/>
    </location>
</feature>
<comment type="caution">
    <text evidence="2">The sequence shown here is derived from an EMBL/GenBank/DDBJ whole genome shotgun (WGS) entry which is preliminary data.</text>
</comment>